<dbReference type="Proteomes" id="UP000245539">
    <property type="component" value="Unassembled WGS sequence"/>
</dbReference>
<sequence length="240" mass="27265">MTALVIIFAAIVGAVLSVYLRRLNSNNVDEIPHDAGDENHHYDPSNPQTTILHEISPDSADVKTLYEVFSWGREASAEYLYYGEIDSSAVKQDGTGDLTKAAFHAEVSVSFEEDAISVETANLKDYRHHGFKSPRFSIDNEIGDNFPNLTPAELIPTSTTDEYRNLISISDKDYSHFMIVGVFQMVYFRYVRIDDSRITTISVIAGDEFATMEWLFQHFNDLVERYQDLPMQRFSGAIRE</sequence>
<reference evidence="1 2" key="1">
    <citation type="submission" date="2018-05" db="EMBL/GenBank/DDBJ databases">
        <title>Leucothrix arctica sp. nov., isolated from Arctic seawater.</title>
        <authorList>
            <person name="Choi A."/>
            <person name="Baek K."/>
        </authorList>
    </citation>
    <scope>NUCLEOTIDE SEQUENCE [LARGE SCALE GENOMIC DNA]</scope>
    <source>
        <strain evidence="1 2">JCM 18388</strain>
    </source>
</reference>
<proteinExistence type="predicted"/>
<dbReference type="EMBL" id="QGKM01000084">
    <property type="protein sequence ID" value="PWQ92542.1"/>
    <property type="molecule type" value="Genomic_DNA"/>
</dbReference>
<accession>A0A317C8T3</accession>
<keyword evidence="2" id="KW-1185">Reference proteome</keyword>
<evidence type="ECO:0000313" key="2">
    <source>
        <dbReference type="Proteomes" id="UP000245539"/>
    </source>
</evidence>
<gene>
    <name evidence="1" type="ORF">DKW60_20680</name>
</gene>
<dbReference type="RefSeq" id="WP_146203540.1">
    <property type="nucleotide sequence ID" value="NZ_QGKM01000084.1"/>
</dbReference>
<comment type="caution">
    <text evidence="1">The sequence shown here is derived from an EMBL/GenBank/DDBJ whole genome shotgun (WGS) entry which is preliminary data.</text>
</comment>
<protein>
    <submittedName>
        <fullName evidence="1">Uncharacterized protein</fullName>
    </submittedName>
</protein>
<name>A0A317C8T3_9GAMM</name>
<dbReference type="OrthoDB" id="8441488at2"/>
<dbReference type="AlphaFoldDB" id="A0A317C8T3"/>
<organism evidence="1 2">
    <name type="scientific">Leucothrix pacifica</name>
    <dbReference type="NCBI Taxonomy" id="1247513"/>
    <lineage>
        <taxon>Bacteria</taxon>
        <taxon>Pseudomonadati</taxon>
        <taxon>Pseudomonadota</taxon>
        <taxon>Gammaproteobacteria</taxon>
        <taxon>Thiotrichales</taxon>
        <taxon>Thiotrichaceae</taxon>
        <taxon>Leucothrix</taxon>
    </lineage>
</organism>
<evidence type="ECO:0000313" key="1">
    <source>
        <dbReference type="EMBL" id="PWQ92542.1"/>
    </source>
</evidence>